<dbReference type="EMBL" id="CAADRA010005124">
    <property type="protein sequence ID" value="VFT85379.1"/>
    <property type="molecule type" value="Genomic_DNA"/>
</dbReference>
<dbReference type="Pfam" id="PF01363">
    <property type="entry name" value="FYVE"/>
    <property type="match status" value="1"/>
</dbReference>
<dbReference type="EMBL" id="VJMH01005103">
    <property type="protein sequence ID" value="KAF0701047.1"/>
    <property type="molecule type" value="Genomic_DNA"/>
</dbReference>
<feature type="region of interest" description="Disordered" evidence="5">
    <location>
        <begin position="404"/>
        <end position="427"/>
    </location>
</feature>
<dbReference type="PANTHER" id="PTHR13510">
    <property type="entry name" value="FYVE-FINGER-CONTAINING RAB5 EFFECTOR PROTEIN RABENOSYN-5-RELATED"/>
    <property type="match status" value="1"/>
</dbReference>
<dbReference type="InterPro" id="IPR011011">
    <property type="entry name" value="Znf_FYVE_PHD"/>
</dbReference>
<dbReference type="PANTHER" id="PTHR13510:SF44">
    <property type="entry name" value="RABENOSYN-5"/>
    <property type="match status" value="1"/>
</dbReference>
<evidence type="ECO:0000256" key="4">
    <source>
        <dbReference type="PROSITE-ProRule" id="PRU00091"/>
    </source>
</evidence>
<feature type="compositionally biased region" description="Polar residues" evidence="5">
    <location>
        <begin position="408"/>
        <end position="427"/>
    </location>
</feature>
<feature type="region of interest" description="Disordered" evidence="5">
    <location>
        <begin position="355"/>
        <end position="386"/>
    </location>
</feature>
<keyword evidence="3" id="KW-0862">Zinc</keyword>
<dbReference type="AlphaFoldDB" id="A0A485KKE3"/>
<keyword evidence="1" id="KW-0479">Metal-binding</keyword>
<keyword evidence="9" id="KW-1185">Reference proteome</keyword>
<reference evidence="7" key="2">
    <citation type="submission" date="2019-06" db="EMBL/GenBank/DDBJ databases">
        <title>Genomics analysis of Aphanomyces spp. identifies a new class of oomycete effector associated with host adaptation.</title>
        <authorList>
            <person name="Gaulin E."/>
        </authorList>
    </citation>
    <scope>NUCLEOTIDE SEQUENCE</scope>
    <source>
        <strain evidence="7">CBS 578.67</strain>
    </source>
</reference>
<dbReference type="InterPro" id="IPR000306">
    <property type="entry name" value="Znf_FYVE"/>
</dbReference>
<dbReference type="OrthoDB" id="64124at2759"/>
<evidence type="ECO:0000313" key="9">
    <source>
        <dbReference type="Proteomes" id="UP000332933"/>
    </source>
</evidence>
<dbReference type="GO" id="GO:0008270">
    <property type="term" value="F:zinc ion binding"/>
    <property type="evidence" value="ECO:0007669"/>
    <property type="project" value="UniProtKB-KW"/>
</dbReference>
<dbReference type="PROSITE" id="PS50178">
    <property type="entry name" value="ZF_FYVE"/>
    <property type="match status" value="1"/>
</dbReference>
<dbReference type="InterPro" id="IPR023393">
    <property type="entry name" value="START-like_dom_sf"/>
</dbReference>
<dbReference type="InterPro" id="IPR013083">
    <property type="entry name" value="Znf_RING/FYVE/PHD"/>
</dbReference>
<evidence type="ECO:0000313" key="8">
    <source>
        <dbReference type="EMBL" id="VFT85379.1"/>
    </source>
</evidence>
<evidence type="ECO:0000256" key="3">
    <source>
        <dbReference type="ARBA" id="ARBA00022833"/>
    </source>
</evidence>
<accession>A0A485KKE3</accession>
<organism evidence="8 9">
    <name type="scientific">Aphanomyces stellatus</name>
    <dbReference type="NCBI Taxonomy" id="120398"/>
    <lineage>
        <taxon>Eukaryota</taxon>
        <taxon>Sar</taxon>
        <taxon>Stramenopiles</taxon>
        <taxon>Oomycota</taxon>
        <taxon>Saprolegniomycetes</taxon>
        <taxon>Saprolegniales</taxon>
        <taxon>Verrucalvaceae</taxon>
        <taxon>Aphanomyces</taxon>
    </lineage>
</organism>
<evidence type="ECO:0000256" key="5">
    <source>
        <dbReference type="SAM" id="MobiDB-lite"/>
    </source>
</evidence>
<reference evidence="8 9" key="1">
    <citation type="submission" date="2019-03" db="EMBL/GenBank/DDBJ databases">
        <authorList>
            <person name="Gaulin E."/>
            <person name="Dumas B."/>
        </authorList>
    </citation>
    <scope>NUCLEOTIDE SEQUENCE [LARGE SCALE GENOMIC DNA]</scope>
    <source>
        <strain evidence="8">CBS 568.67</strain>
    </source>
</reference>
<protein>
    <submittedName>
        <fullName evidence="8">Aste57867_8493 protein</fullName>
    </submittedName>
</protein>
<proteinExistence type="predicted"/>
<feature type="domain" description="FYVE-type" evidence="6">
    <location>
        <begin position="279"/>
        <end position="338"/>
    </location>
</feature>
<dbReference type="SUPFAM" id="SSF57903">
    <property type="entry name" value="FYVE/PHD zinc finger"/>
    <property type="match status" value="1"/>
</dbReference>
<evidence type="ECO:0000256" key="1">
    <source>
        <dbReference type="ARBA" id="ARBA00022723"/>
    </source>
</evidence>
<evidence type="ECO:0000256" key="2">
    <source>
        <dbReference type="ARBA" id="ARBA00022771"/>
    </source>
</evidence>
<dbReference type="Gene3D" id="3.30.530.20">
    <property type="match status" value="1"/>
</dbReference>
<dbReference type="SMART" id="SM00064">
    <property type="entry name" value="FYVE"/>
    <property type="match status" value="1"/>
</dbReference>
<evidence type="ECO:0000259" key="6">
    <source>
        <dbReference type="PROSITE" id="PS50178"/>
    </source>
</evidence>
<dbReference type="InterPro" id="IPR017455">
    <property type="entry name" value="Znf_FYVE-rel"/>
</dbReference>
<dbReference type="InterPro" id="IPR052727">
    <property type="entry name" value="Rab4/Rab5_effector"/>
</dbReference>
<dbReference type="Gene3D" id="3.30.40.10">
    <property type="entry name" value="Zinc/RING finger domain, C3HC4 (zinc finger)"/>
    <property type="match status" value="1"/>
</dbReference>
<dbReference type="Proteomes" id="UP000332933">
    <property type="component" value="Unassembled WGS sequence"/>
</dbReference>
<sequence>MGATTRAKLPLPDGFFTTPPLSDYERYKYIRRGQKSLVDLVEKTRLRGGPIKWTFDHKTKTDVTVYRGVDPSLPLTNQTVYMTVTEVQGTIDEAASIMSAGADGKRDYCATYHKDQVLDLKNLYVLATATPEHPHNSISIKWRVVSANNPLVKHRDMVFMEYCDDFKIDNVQGFGRCMSSIDVAHIVPDLQASMNIIRGELYLAGDIFLTSESRVGYLSAFRMYQQDMRAPLPLWLVNPVIKKKSAMCMATLDNNFRNERVLALEATGALAPPLVVAHDAARKNCALCTLKFCPLNRRTQCQKCGDVLCKKCNKKWEIRHGPLMRTVRVCKTCTSTLSLGASVASLSRRPYHSAYTSDTLTSDDENNAAAAHRDARRRRTKSHRLGDTKLVYEHAHPLVLRMSKPRTHSSGSDARNHTMGQSDASSPNSMILLDLDNVVSLPQADDSLVQFLQTLDLNGHDERAQVDHSSDTATVANQSLELEWLTAARVR</sequence>
<feature type="compositionally biased region" description="Basic residues" evidence="5">
    <location>
        <begin position="374"/>
        <end position="383"/>
    </location>
</feature>
<keyword evidence="2 4" id="KW-0863">Zinc-finger</keyword>
<dbReference type="CDD" id="cd00065">
    <property type="entry name" value="FYVE_like_SF"/>
    <property type="match status" value="1"/>
</dbReference>
<gene>
    <name evidence="8" type="primary">Aste57867_8493</name>
    <name evidence="7" type="ORF">As57867_008461</name>
    <name evidence="8" type="ORF">ASTE57867_8493</name>
</gene>
<dbReference type="SUPFAM" id="SSF55961">
    <property type="entry name" value="Bet v1-like"/>
    <property type="match status" value="1"/>
</dbReference>
<name>A0A485KKE3_9STRA</name>
<evidence type="ECO:0000313" key="7">
    <source>
        <dbReference type="EMBL" id="KAF0701047.1"/>
    </source>
</evidence>